<feature type="non-terminal residue" evidence="2">
    <location>
        <position position="66"/>
    </location>
</feature>
<dbReference type="Pfam" id="PF20398">
    <property type="entry name" value="DUF6691"/>
    <property type="match status" value="1"/>
</dbReference>
<sequence length="66" mass="6869">MKYSVTSLLAGLIFGLGLMVSGMANPEKVLGFLDIAGLWDPSLAFVMGGAIIVGLVAFAAARRRTL</sequence>
<evidence type="ECO:0000256" key="1">
    <source>
        <dbReference type="SAM" id="Phobius"/>
    </source>
</evidence>
<keyword evidence="1" id="KW-1133">Transmembrane helix</keyword>
<organism evidence="2 3">
    <name type="scientific">Marinobacter nauticus</name>
    <name type="common">Marinobacter hydrocarbonoclasticus</name>
    <name type="synonym">Marinobacter aquaeolei</name>
    <dbReference type="NCBI Taxonomy" id="2743"/>
    <lineage>
        <taxon>Bacteria</taxon>
        <taxon>Pseudomonadati</taxon>
        <taxon>Pseudomonadota</taxon>
        <taxon>Gammaproteobacteria</taxon>
        <taxon>Pseudomonadales</taxon>
        <taxon>Marinobacteraceae</taxon>
        <taxon>Marinobacter</taxon>
    </lineage>
</organism>
<feature type="transmembrane region" description="Helical" evidence="1">
    <location>
        <begin position="42"/>
        <end position="61"/>
    </location>
</feature>
<accession>A0A3B8WM74</accession>
<evidence type="ECO:0000313" key="3">
    <source>
        <dbReference type="Proteomes" id="UP000261325"/>
    </source>
</evidence>
<protein>
    <recommendedName>
        <fullName evidence="4">YeeE/YedE family protein</fullName>
    </recommendedName>
</protein>
<dbReference type="Proteomes" id="UP000261325">
    <property type="component" value="Unassembled WGS sequence"/>
</dbReference>
<dbReference type="AlphaFoldDB" id="A0A3B8WM74"/>
<dbReference type="InterPro" id="IPR046513">
    <property type="entry name" value="DUF6691"/>
</dbReference>
<evidence type="ECO:0000313" key="2">
    <source>
        <dbReference type="EMBL" id="HAC29600.1"/>
    </source>
</evidence>
<evidence type="ECO:0008006" key="4">
    <source>
        <dbReference type="Google" id="ProtNLM"/>
    </source>
</evidence>
<gene>
    <name evidence="2" type="ORF">DCF82_17610</name>
</gene>
<comment type="caution">
    <text evidence="2">The sequence shown here is derived from an EMBL/GenBank/DDBJ whole genome shotgun (WGS) entry which is preliminary data.</text>
</comment>
<keyword evidence="1" id="KW-0812">Transmembrane</keyword>
<proteinExistence type="predicted"/>
<name>A0A3B8WM74_MARNT</name>
<dbReference type="EMBL" id="DLYI01000232">
    <property type="protein sequence ID" value="HAC29600.1"/>
    <property type="molecule type" value="Genomic_DNA"/>
</dbReference>
<keyword evidence="1" id="KW-0472">Membrane</keyword>
<reference evidence="2 3" key="1">
    <citation type="journal article" date="2018" name="Nat. Biotechnol.">
        <title>A standardized bacterial taxonomy based on genome phylogeny substantially revises the tree of life.</title>
        <authorList>
            <person name="Parks D.H."/>
            <person name="Chuvochina M."/>
            <person name="Waite D.W."/>
            <person name="Rinke C."/>
            <person name="Skarshewski A."/>
            <person name="Chaumeil P.A."/>
            <person name="Hugenholtz P."/>
        </authorList>
    </citation>
    <scope>NUCLEOTIDE SEQUENCE [LARGE SCALE GENOMIC DNA]</scope>
    <source>
        <strain evidence="2">UBA9049</strain>
    </source>
</reference>